<name>C0NWT9_AJECG</name>
<dbReference type="HOGENOM" id="CLU_2209254_0_0_1"/>
<dbReference type="RefSeq" id="XP_045284875.1">
    <property type="nucleotide sequence ID" value="XM_045434668.1"/>
</dbReference>
<proteinExistence type="predicted"/>
<organism evidence="2 3">
    <name type="scientific">Ajellomyces capsulatus (strain G186AR / H82 / ATCC MYA-2454 / RMSCC 2432)</name>
    <name type="common">Darling's disease fungus</name>
    <name type="synonym">Histoplasma capsulatum</name>
    <dbReference type="NCBI Taxonomy" id="447093"/>
    <lineage>
        <taxon>Eukaryota</taxon>
        <taxon>Fungi</taxon>
        <taxon>Dikarya</taxon>
        <taxon>Ascomycota</taxon>
        <taxon>Pezizomycotina</taxon>
        <taxon>Eurotiomycetes</taxon>
        <taxon>Eurotiomycetidae</taxon>
        <taxon>Onygenales</taxon>
        <taxon>Ajellomycetaceae</taxon>
        <taxon>Histoplasma</taxon>
    </lineage>
</organism>
<dbReference type="AlphaFoldDB" id="C0NWT9"/>
<dbReference type="Proteomes" id="UP000001631">
    <property type="component" value="Unassembled WGS sequence"/>
</dbReference>
<accession>C0NWT9</accession>
<dbReference type="InParanoid" id="C0NWT9"/>
<dbReference type="GeneID" id="69040635"/>
<protein>
    <submittedName>
        <fullName evidence="2">Uncharacterized protein</fullName>
    </submittedName>
</protein>
<keyword evidence="1" id="KW-1133">Transmembrane helix</keyword>
<dbReference type="EMBL" id="GG663374">
    <property type="protein sequence ID" value="EEH04394.1"/>
    <property type="molecule type" value="Genomic_DNA"/>
</dbReference>
<evidence type="ECO:0000313" key="2">
    <source>
        <dbReference type="EMBL" id="EEH04394.1"/>
    </source>
</evidence>
<reference evidence="2" key="1">
    <citation type="submission" date="2009-02" db="EMBL/GenBank/DDBJ databases">
        <title>The Genome Sequence of Ajellomyces capsulatus strain G186AR.</title>
        <authorList>
            <consortium name="The Broad Institute Genome Sequencing Platform"/>
            <person name="Champion M."/>
            <person name="Cuomo C."/>
            <person name="Ma L.-J."/>
            <person name="Henn M.R."/>
            <person name="Sil A."/>
            <person name="Goldman B."/>
            <person name="Young S.K."/>
            <person name="Kodira C.D."/>
            <person name="Zeng Q."/>
            <person name="Koehrsen M."/>
            <person name="Alvarado L."/>
            <person name="Berlin A."/>
            <person name="Borenstein D."/>
            <person name="Chen Z."/>
            <person name="Engels R."/>
            <person name="Freedman E."/>
            <person name="Gellesch M."/>
            <person name="Goldberg J."/>
            <person name="Griggs A."/>
            <person name="Gujja S."/>
            <person name="Heiman D."/>
            <person name="Hepburn T."/>
            <person name="Howarth C."/>
            <person name="Jen D."/>
            <person name="Larson L."/>
            <person name="Lewis B."/>
            <person name="Mehta T."/>
            <person name="Park D."/>
            <person name="Pearson M."/>
            <person name="Roberts A."/>
            <person name="Saif S."/>
            <person name="Shea T."/>
            <person name="Shenoy N."/>
            <person name="Sisk P."/>
            <person name="Stolte C."/>
            <person name="Sykes S."/>
            <person name="Walk T."/>
            <person name="White J."/>
            <person name="Yandava C."/>
            <person name="Klein B."/>
            <person name="McEwen J.G."/>
            <person name="Puccia R."/>
            <person name="Goldman G.H."/>
            <person name="Felipe M.S."/>
            <person name="Nino-Vega G."/>
            <person name="San-Blas G."/>
            <person name="Taylor J."/>
            <person name="Mendoza L."/>
            <person name="Galagan J."/>
            <person name="Nusbaum C."/>
            <person name="Birren B."/>
        </authorList>
    </citation>
    <scope>NUCLEOTIDE SEQUENCE</scope>
    <source>
        <strain evidence="2">G186AR</strain>
    </source>
</reference>
<gene>
    <name evidence="2" type="ORF">HCBG_07619</name>
</gene>
<keyword evidence="3" id="KW-1185">Reference proteome</keyword>
<keyword evidence="1" id="KW-0472">Membrane</keyword>
<keyword evidence="1" id="KW-0812">Transmembrane</keyword>
<evidence type="ECO:0000256" key="1">
    <source>
        <dbReference type="SAM" id="Phobius"/>
    </source>
</evidence>
<sequence>MGRGWHIEDDGYPFHSELLWLEGSRISVDALTNQTLGPDSGSFRFGSGEVCPLREVIAKNKQHYLANLELNSGMKPFATLGWSVFGAIPTFSICLKFMVGKIQSGTS</sequence>
<feature type="transmembrane region" description="Helical" evidence="1">
    <location>
        <begin position="80"/>
        <end position="99"/>
    </location>
</feature>
<evidence type="ECO:0000313" key="3">
    <source>
        <dbReference type="Proteomes" id="UP000001631"/>
    </source>
</evidence>